<dbReference type="Gene3D" id="1.10.760.10">
    <property type="entry name" value="Cytochrome c-like domain"/>
    <property type="match status" value="1"/>
</dbReference>
<evidence type="ECO:0000256" key="3">
    <source>
        <dbReference type="ARBA" id="ARBA00023004"/>
    </source>
</evidence>
<organism evidence="6 7">
    <name type="scientific">Candidatus Nitronauta litoralis</name>
    <dbReference type="NCBI Taxonomy" id="2705533"/>
    <lineage>
        <taxon>Bacteria</taxon>
        <taxon>Pseudomonadati</taxon>
        <taxon>Nitrospinota/Tectimicrobiota group</taxon>
        <taxon>Nitrospinota</taxon>
        <taxon>Nitrospinia</taxon>
        <taxon>Nitrospinales</taxon>
        <taxon>Nitrospinaceae</taxon>
        <taxon>Candidatus Nitronauta</taxon>
    </lineage>
</organism>
<evidence type="ECO:0000259" key="5">
    <source>
        <dbReference type="Pfam" id="PF13442"/>
    </source>
</evidence>
<dbReference type="Pfam" id="PF13442">
    <property type="entry name" value="Cytochrome_CBB3"/>
    <property type="match status" value="1"/>
</dbReference>
<dbReference type="AlphaFoldDB" id="A0A7T0G0V9"/>
<dbReference type="InterPro" id="IPR009056">
    <property type="entry name" value="Cyt_c-like_dom"/>
</dbReference>
<accession>A0A7T0G0V9</accession>
<name>A0A7T0G0V9_9BACT</name>
<keyword evidence="1" id="KW-0349">Heme</keyword>
<dbReference type="InterPro" id="IPR036909">
    <property type="entry name" value="Cyt_c-like_dom_sf"/>
</dbReference>
<evidence type="ECO:0000313" key="7">
    <source>
        <dbReference type="Proteomes" id="UP000594688"/>
    </source>
</evidence>
<evidence type="ECO:0000256" key="2">
    <source>
        <dbReference type="ARBA" id="ARBA00022723"/>
    </source>
</evidence>
<dbReference type="KEGG" id="nli:G3M70_10785"/>
<keyword evidence="3" id="KW-0408">Iron</keyword>
<dbReference type="EMBL" id="CP048685">
    <property type="protein sequence ID" value="QPJ62328.1"/>
    <property type="molecule type" value="Genomic_DNA"/>
</dbReference>
<feature type="signal peptide" evidence="4">
    <location>
        <begin position="1"/>
        <end position="26"/>
    </location>
</feature>
<dbReference type="GO" id="GO:0009055">
    <property type="term" value="F:electron transfer activity"/>
    <property type="evidence" value="ECO:0007669"/>
    <property type="project" value="InterPro"/>
</dbReference>
<keyword evidence="4" id="KW-0732">Signal</keyword>
<dbReference type="GO" id="GO:0046872">
    <property type="term" value="F:metal ion binding"/>
    <property type="evidence" value="ECO:0007669"/>
    <property type="project" value="UniProtKB-KW"/>
</dbReference>
<dbReference type="GO" id="GO:0020037">
    <property type="term" value="F:heme binding"/>
    <property type="evidence" value="ECO:0007669"/>
    <property type="project" value="InterPro"/>
</dbReference>
<feature type="domain" description="Cytochrome c" evidence="5">
    <location>
        <begin position="100"/>
        <end position="187"/>
    </location>
</feature>
<feature type="chain" id="PRO_5032643124" evidence="4">
    <location>
        <begin position="27"/>
        <end position="192"/>
    </location>
</feature>
<evidence type="ECO:0000256" key="1">
    <source>
        <dbReference type="ARBA" id="ARBA00022617"/>
    </source>
</evidence>
<keyword evidence="2" id="KW-0479">Metal-binding</keyword>
<dbReference type="SUPFAM" id="SSF46626">
    <property type="entry name" value="Cytochrome c"/>
    <property type="match status" value="1"/>
</dbReference>
<evidence type="ECO:0000313" key="6">
    <source>
        <dbReference type="EMBL" id="QPJ62328.1"/>
    </source>
</evidence>
<reference evidence="6 7" key="1">
    <citation type="submission" date="2020-02" db="EMBL/GenBank/DDBJ databases">
        <title>Genomic and physiological characterization of two novel Nitrospinaceae genera.</title>
        <authorList>
            <person name="Mueller A.J."/>
            <person name="Jung M.-Y."/>
            <person name="Strachan C.R."/>
            <person name="Herbold C.W."/>
            <person name="Kirkegaard R.H."/>
            <person name="Daims H."/>
        </authorList>
    </citation>
    <scope>NUCLEOTIDE SEQUENCE [LARGE SCALE GENOMIC DNA]</scope>
    <source>
        <strain evidence="6">EB</strain>
    </source>
</reference>
<evidence type="ECO:0000256" key="4">
    <source>
        <dbReference type="SAM" id="SignalP"/>
    </source>
</evidence>
<dbReference type="Proteomes" id="UP000594688">
    <property type="component" value="Chromosome"/>
</dbReference>
<protein>
    <submittedName>
        <fullName evidence="6">C-type cytochrome</fullName>
    </submittedName>
</protein>
<gene>
    <name evidence="6" type="ORF">G3M70_10785</name>
</gene>
<proteinExistence type="predicted"/>
<sequence length="192" mass="21554">MYRLPRSVILAIFVCCSITAPFNLFAASHSSSNQSNQVKESKVSDGSFGDILASNLAADVSTVEMKTIDQKGLCPQTRGTIQAPAPFAKMSNPIPPTTENIKTGKRLFHKDVKPFPCEICHGFKGDGFGVIFQRMKPYPRDFTCYQTMNDVPDGQLFWIIKNGSHGTRMKAFEKLEDLQVWQIIHYLRKFAD</sequence>